<accession>A0A218MN94</accession>
<reference evidence="1" key="2">
    <citation type="journal article" date="2017" name="Nat. Commun.">
        <title>Single-virus genomics reveals hidden cosmopolitan and abundant viruses.</title>
        <authorList>
            <person name="Martinez-Hernandez F."/>
            <person name="Fornas O."/>
            <person name="Lluesma Gomez M."/>
            <person name="Bolduc B."/>
            <person name="de la Cruz Pena M.J."/>
            <person name="Martinez J.M."/>
            <person name="Anton J."/>
            <person name="Gasol J.M."/>
            <person name="Rosselli R."/>
            <person name="Rodriguez-Valera F."/>
            <person name="Sullivan M.B."/>
            <person name="Acinas S.G."/>
            <person name="Martinez-Garcia M."/>
        </authorList>
    </citation>
    <scope>NUCLEOTIDE SEQUENCE</scope>
</reference>
<organism evidence="1">
    <name type="scientific">uncultured virus</name>
    <dbReference type="NCBI Taxonomy" id="340016"/>
    <lineage>
        <taxon>Viruses</taxon>
        <taxon>environmental samples</taxon>
    </lineage>
</organism>
<evidence type="ECO:0000313" key="1">
    <source>
        <dbReference type="EMBL" id="ASF00762.1"/>
    </source>
</evidence>
<proteinExistence type="predicted"/>
<protein>
    <submittedName>
        <fullName evidence="1">Uncharacterized protein</fullName>
    </submittedName>
</protein>
<dbReference type="EMBL" id="KY052855">
    <property type="protein sequence ID" value="ASF00762.1"/>
    <property type="molecule type" value="Genomic_DNA"/>
</dbReference>
<dbReference type="InterPro" id="IPR023118">
    <property type="entry name" value="YqaI_dom_sf"/>
</dbReference>
<dbReference type="SUPFAM" id="SSF160713">
    <property type="entry name" value="YqaI-like"/>
    <property type="match status" value="1"/>
</dbReference>
<name>A0A218MN94_9VIRU</name>
<dbReference type="Gene3D" id="3.30.40.30">
    <property type="entry name" value="YqaI domain"/>
    <property type="match status" value="1"/>
</dbReference>
<reference evidence="1" key="1">
    <citation type="submission" date="2016-10" db="EMBL/GenBank/DDBJ databases">
        <authorList>
            <person name="Varghese N."/>
        </authorList>
    </citation>
    <scope>NUCLEOTIDE SEQUENCE</scope>
</reference>
<sequence>MTFEDLHAHYLDPPEPKVWGYDWQGEEIYVGDEYYDMDGDYVPVEKIEEYLKEVHLVDPARIAGE</sequence>